<accession>A0AA38X0X9</accession>
<evidence type="ECO:0000256" key="3">
    <source>
        <dbReference type="SAM" id="MobiDB-lite"/>
    </source>
</evidence>
<dbReference type="EMBL" id="JAPDRK010000018">
    <property type="protein sequence ID" value="KAJ9604723.1"/>
    <property type="molecule type" value="Genomic_DNA"/>
</dbReference>
<dbReference type="Gene3D" id="2.40.50.40">
    <property type="match status" value="1"/>
</dbReference>
<feature type="region of interest" description="Disordered" evidence="3">
    <location>
        <begin position="834"/>
        <end position="878"/>
    </location>
</feature>
<comment type="subunit">
    <text evidence="1">Component of the NuA4 histone acetyltransferase complex.</text>
</comment>
<evidence type="ECO:0000313" key="5">
    <source>
        <dbReference type="EMBL" id="KAJ9604723.1"/>
    </source>
</evidence>
<feature type="region of interest" description="Disordered" evidence="3">
    <location>
        <begin position="100"/>
        <end position="184"/>
    </location>
</feature>
<gene>
    <name evidence="5" type="ORF">H2200_010837</name>
</gene>
<dbReference type="SUPFAM" id="SSF54160">
    <property type="entry name" value="Chromo domain-like"/>
    <property type="match status" value="1"/>
</dbReference>
<feature type="region of interest" description="Disordered" evidence="3">
    <location>
        <begin position="1132"/>
        <end position="1194"/>
    </location>
</feature>
<feature type="compositionally biased region" description="Basic and acidic residues" evidence="3">
    <location>
        <begin position="852"/>
        <end position="861"/>
    </location>
</feature>
<protein>
    <recommendedName>
        <fullName evidence="4">Chromo domain-containing protein</fullName>
    </recommendedName>
</protein>
<sequence>MTTPVPEQPGLAEYKHTKRKKTLYSPWRDIPWSEQKALGKEFKAAGEGRWPVDKILEERINRKENNRLEYRVLWKRHPVTGELWAPEWVHEDIDKRAVEEWEEEQTKKRKRGRPSNGNSVKRIKRARAVRTLSDSSSDTKEGQEDEEGVTLHTSTAGEEGQTQGPPPSSVEIAETQQDPSHLTDISVHVLRTALNLDDYESLHSSQLKGSDRASKEVSSPIRSSGKSANDLSQAGAVRVPPKRRTNGAISISSSSQQPTSSDSNVRPEPSRLRSRPSKNKNTSLAYPQPLTRDLQSSPLSTGPEFVPSTQHNSNDHSLDKASAPEASPRQNDDPPSSWNFQIQLPSRLLTNDPIPLPSKTIDDRQRSRASPTRSRSDRSYHSAEQTPGEASWLFCSPGPAGPKTDSSNSSFGEDFVLDSIESDTQPVRNAMNVDLITSPPEPGLAPVVAPQATIYDAALGGSALPIQNSIEEEEPGIVEPPSSDSKGSSSQQSIENERDLPQIAGLVQPSLPILGPNEYVLALPCEGKVQSTYADIIKAKEKHIKKFLSRHESIGSGNGSPNRTHERNEMSDMIQRLHDTVTHMDLGLPASTQYSINSQEDAAYANYAGTKFMFLGLLVEFLHLVGVSIVIMAQEGQIQDLIEQYLRMKPNVVVKRQDRMARSKSPASDRVSRDFQVELVSTWSTHQVDVRSKPALMIAFDASFDAQDPQVARIRARFDRGTRLMPVLHLLTTNSSEHVDRCIPKSLPSPLRLKALVRYTCSALPNLGGKLTYLERESDLPIDRPMDFSDLQRGLRKSPERKLISVVDNIKNAVLSPHFGNVYKPPVIPTLELTEFDETPSMKPSRTTTRPETPREADRSRTPVSRAGTPSGRKRLLDIDGVLPALTKRQRLTPLRDSLDASTATSEPSQLLLQLQEQVKKLQTDLLAEREARQAAEQARDHAKEQLTEWQRDHAGLQRRYEKRMTKCHELDREKTRLLKAIENNKARHERTIEDNMSLRQKNIELQKQLTTIREEIKAGGGDAATLETAREEARTLLVKTTILEKSLENTRKDFEFTRSQYQNASTRATELAGQVTELEAENEILTKQASDEKRRLRMKNHELATAQHIAKIDQLERERKSKDALLRRVEEENRQLKRNRGVQTRGSSVQPPGSPGMDGGHRTRSRHSSPAPGLVPPAHRVAVVGGSSLRNEQ</sequence>
<dbReference type="InterPro" id="IPR016197">
    <property type="entry name" value="Chromo-like_dom_sf"/>
</dbReference>
<dbReference type="GO" id="GO:0070823">
    <property type="term" value="C:HDA1 complex"/>
    <property type="evidence" value="ECO:0007669"/>
    <property type="project" value="InterPro"/>
</dbReference>
<comment type="caution">
    <text evidence="5">The sequence shown here is derived from an EMBL/GenBank/DDBJ whole genome shotgun (WGS) entry which is preliminary data.</text>
</comment>
<feature type="compositionally biased region" description="Polar residues" evidence="3">
    <location>
        <begin position="1142"/>
        <end position="1152"/>
    </location>
</feature>
<feature type="compositionally biased region" description="Low complexity" evidence="3">
    <location>
        <begin position="477"/>
        <end position="493"/>
    </location>
</feature>
<evidence type="ECO:0000259" key="4">
    <source>
        <dbReference type="PROSITE" id="PS50013"/>
    </source>
</evidence>
<proteinExistence type="predicted"/>
<evidence type="ECO:0000256" key="2">
    <source>
        <dbReference type="SAM" id="Coils"/>
    </source>
</evidence>
<feature type="region of interest" description="Disordered" evidence="3">
    <location>
        <begin position="202"/>
        <end position="413"/>
    </location>
</feature>
<feature type="compositionally biased region" description="Polar residues" evidence="3">
    <location>
        <begin position="333"/>
        <end position="344"/>
    </location>
</feature>
<reference evidence="5" key="1">
    <citation type="submission" date="2022-10" db="EMBL/GenBank/DDBJ databases">
        <title>Culturing micro-colonial fungi from biological soil crusts in the Mojave desert and describing Neophaeococcomyces mojavensis, and introducing the new genera and species Taxawa tesnikishii.</title>
        <authorList>
            <person name="Kurbessoian T."/>
            <person name="Stajich J.E."/>
        </authorList>
    </citation>
    <scope>NUCLEOTIDE SEQUENCE</scope>
    <source>
        <strain evidence="5">TK_41</strain>
    </source>
</reference>
<dbReference type="InterPro" id="IPR000953">
    <property type="entry name" value="Chromo/chromo_shadow_dom"/>
</dbReference>
<feature type="compositionally biased region" description="Polar residues" evidence="3">
    <location>
        <begin position="151"/>
        <end position="163"/>
    </location>
</feature>
<dbReference type="Proteomes" id="UP001172673">
    <property type="component" value="Unassembled WGS sequence"/>
</dbReference>
<dbReference type="GO" id="GO:0006338">
    <property type="term" value="P:chromatin remodeling"/>
    <property type="evidence" value="ECO:0007669"/>
    <property type="project" value="UniProtKB-ARBA"/>
</dbReference>
<feature type="compositionally biased region" description="Low complexity" evidence="3">
    <location>
        <begin position="249"/>
        <end position="267"/>
    </location>
</feature>
<keyword evidence="6" id="KW-1185">Reference proteome</keyword>
<dbReference type="InterPro" id="IPR038609">
    <property type="entry name" value="HDA1_su2/3_sf"/>
</dbReference>
<feature type="domain" description="Chromo" evidence="4">
    <location>
        <begin position="50"/>
        <end position="113"/>
    </location>
</feature>
<feature type="coiled-coil region" evidence="2">
    <location>
        <begin position="912"/>
        <end position="960"/>
    </location>
</feature>
<dbReference type="Pfam" id="PF11496">
    <property type="entry name" value="HDA2-3"/>
    <property type="match status" value="1"/>
</dbReference>
<dbReference type="InterPro" id="IPR021006">
    <property type="entry name" value="Hda2/3"/>
</dbReference>
<name>A0AA38X0X9_9EURO</name>
<keyword evidence="2" id="KW-0175">Coiled coil</keyword>
<evidence type="ECO:0000313" key="6">
    <source>
        <dbReference type="Proteomes" id="UP001172673"/>
    </source>
</evidence>
<feature type="coiled-coil region" evidence="2">
    <location>
        <begin position="989"/>
        <end position="1016"/>
    </location>
</feature>
<dbReference type="AlphaFoldDB" id="A0AA38X0X9"/>
<evidence type="ECO:0000256" key="1">
    <source>
        <dbReference type="ARBA" id="ARBA00011353"/>
    </source>
</evidence>
<feature type="region of interest" description="Disordered" evidence="3">
    <location>
        <begin position="474"/>
        <end position="496"/>
    </location>
</feature>
<dbReference type="CDD" id="cd00024">
    <property type="entry name" value="CD_CSD"/>
    <property type="match status" value="1"/>
</dbReference>
<dbReference type="PROSITE" id="PS50013">
    <property type="entry name" value="CHROMO_2"/>
    <property type="match status" value="1"/>
</dbReference>
<organism evidence="5 6">
    <name type="scientific">Cladophialophora chaetospira</name>
    <dbReference type="NCBI Taxonomy" id="386627"/>
    <lineage>
        <taxon>Eukaryota</taxon>
        <taxon>Fungi</taxon>
        <taxon>Dikarya</taxon>
        <taxon>Ascomycota</taxon>
        <taxon>Pezizomycotina</taxon>
        <taxon>Eurotiomycetes</taxon>
        <taxon>Chaetothyriomycetidae</taxon>
        <taxon>Chaetothyriales</taxon>
        <taxon>Herpotrichiellaceae</taxon>
        <taxon>Cladophialophora</taxon>
    </lineage>
</organism>
<dbReference type="Gene3D" id="3.40.50.12360">
    <property type="match status" value="1"/>
</dbReference>
<feature type="compositionally biased region" description="Polar residues" evidence="3">
    <location>
        <begin position="216"/>
        <end position="232"/>
    </location>
</feature>